<dbReference type="InterPro" id="IPR008271">
    <property type="entry name" value="Ser/Thr_kinase_AS"/>
</dbReference>
<dbReference type="CDD" id="cd06899">
    <property type="entry name" value="lectin_legume_LecRK_Arcelin_ConA"/>
    <property type="match status" value="1"/>
</dbReference>
<dbReference type="Gene3D" id="3.30.200.20">
    <property type="entry name" value="Phosphorylase Kinase, domain 1"/>
    <property type="match status" value="1"/>
</dbReference>
<feature type="transmembrane region" description="Helical" evidence="20">
    <location>
        <begin position="303"/>
        <end position="325"/>
    </location>
</feature>
<evidence type="ECO:0000256" key="11">
    <source>
        <dbReference type="ARBA" id="ARBA00022741"/>
    </source>
</evidence>
<keyword evidence="6 23" id="KW-0723">Serine/threonine-protein kinase</keyword>
<dbReference type="Pfam" id="PF00139">
    <property type="entry name" value="Lectin_legB"/>
    <property type="match status" value="1"/>
</dbReference>
<feature type="signal peptide" evidence="21">
    <location>
        <begin position="1"/>
        <end position="32"/>
    </location>
</feature>
<sequence length="683" mass="75394">MKNCFHSTMINSNTLSLSKLLLFCSLFLLSQSLEFTYNGFNNSNLDLDLAGATIVKPSGALRLTNKSHHVIGHAFYPDPIPMFNNGPNASSFSTHFVFQIVPSSSNRGGYGLAFTLSPSPRFPDAEDGHYLGVFNPSNHGSSSNHIFMVEFDTVNGYNETSDKDGNHVGININGVNSSASKPASYYVEGTRAKEEEVNLEGEGPIQAWIEYDGLNKVINVTVFPLRVSKPPRPLMSESIDLSHVLVKNVYAGFSAATGHDSSSHYILGWSFRLNGNADPLDSSRLPVVPVEKPSSSNVKVKRALLATFSVGLFILLVALVGILFYRRVMRFEVLEDWELDCPHRFKYKDLYKATKGFKESEKIGVGGFGAVYRGVLPAIGAEVAVKKIISNNPLQGMREFAAEIESLGRLRHKNLVNLQGWCKNKNDLLLVYDYVPNGSLDSLLYKGGFLTWEQRFNILKGVASGLLYLHEEWDQVVIHRDVKSSNVLIDRDMKAKLGDFGLARLYDHGKNSHTTNVVGTIGYIAPELTRIGKASKMTDVFAYGILLLEVACGRAPVVHEMDQNVILVDWVVECMQKGNIFDAVDEKLDSMYVAEEMELVLGLGLLCSHPKPEVRPSMRQVLKYLNGDELLPLFDRLSSAGSRRLDEISSRLLALGLSGSISTTTWHQSVGTMSSSSFDSGRS</sequence>
<dbReference type="GO" id="GO:0030246">
    <property type="term" value="F:carbohydrate binding"/>
    <property type="evidence" value="ECO:0007669"/>
    <property type="project" value="UniProtKB-KW"/>
</dbReference>
<dbReference type="GO" id="GO:0005886">
    <property type="term" value="C:plasma membrane"/>
    <property type="evidence" value="ECO:0007669"/>
    <property type="project" value="UniProtKB-SubCell"/>
</dbReference>
<keyword evidence="7 23" id="KW-0808">Transferase</keyword>
<evidence type="ECO:0000256" key="14">
    <source>
        <dbReference type="ARBA" id="ARBA00022989"/>
    </source>
</evidence>
<keyword evidence="13 19" id="KW-0067">ATP-binding</keyword>
<feature type="chain" id="PRO_5013963789" description="non-specific serine/threonine protein kinase" evidence="21">
    <location>
        <begin position="33"/>
        <end position="683"/>
    </location>
</feature>
<evidence type="ECO:0000313" key="24">
    <source>
        <dbReference type="Proteomes" id="UP000231279"/>
    </source>
</evidence>
<keyword evidence="16" id="KW-0675">Receptor</keyword>
<gene>
    <name evidence="23" type="ORF">CDL12_04294</name>
</gene>
<dbReference type="CDD" id="cd14066">
    <property type="entry name" value="STKc_IRAK"/>
    <property type="match status" value="1"/>
</dbReference>
<evidence type="ECO:0000256" key="2">
    <source>
        <dbReference type="ARBA" id="ARBA00008536"/>
    </source>
</evidence>
<keyword evidence="15 20" id="KW-0472">Membrane</keyword>
<dbReference type="PANTHER" id="PTHR27007">
    <property type="match status" value="1"/>
</dbReference>
<dbReference type="InterPro" id="IPR011009">
    <property type="entry name" value="Kinase-like_dom_sf"/>
</dbReference>
<evidence type="ECO:0000256" key="10">
    <source>
        <dbReference type="ARBA" id="ARBA00022734"/>
    </source>
</evidence>
<dbReference type="PROSITE" id="PS00108">
    <property type="entry name" value="PROTEIN_KINASE_ST"/>
    <property type="match status" value="1"/>
</dbReference>
<dbReference type="GO" id="GO:0005524">
    <property type="term" value="F:ATP binding"/>
    <property type="evidence" value="ECO:0007669"/>
    <property type="project" value="UniProtKB-UniRule"/>
</dbReference>
<evidence type="ECO:0000256" key="13">
    <source>
        <dbReference type="ARBA" id="ARBA00022840"/>
    </source>
</evidence>
<comment type="caution">
    <text evidence="23">The sequence shown here is derived from an EMBL/GenBank/DDBJ whole genome shotgun (WGS) entry which is preliminary data.</text>
</comment>
<feature type="binding site" evidence="19">
    <location>
        <position position="387"/>
    </location>
    <ligand>
        <name>ATP</name>
        <dbReference type="ChEBI" id="CHEBI:30616"/>
    </ligand>
</feature>
<evidence type="ECO:0000256" key="8">
    <source>
        <dbReference type="ARBA" id="ARBA00022692"/>
    </source>
</evidence>
<dbReference type="Gene3D" id="2.60.120.200">
    <property type="match status" value="1"/>
</dbReference>
<dbReference type="Pfam" id="PF00069">
    <property type="entry name" value="Pkinase"/>
    <property type="match status" value="1"/>
</dbReference>
<dbReference type="EMBL" id="NKXS01000654">
    <property type="protein sequence ID" value="PIN22984.1"/>
    <property type="molecule type" value="Genomic_DNA"/>
</dbReference>
<dbReference type="SUPFAM" id="SSF49899">
    <property type="entry name" value="Concanavalin A-like lectins/glucanases"/>
    <property type="match status" value="1"/>
</dbReference>
<comment type="catalytic activity">
    <reaction evidence="18">
        <text>L-seryl-[protein] + ATP = O-phospho-L-seryl-[protein] + ADP + H(+)</text>
        <dbReference type="Rhea" id="RHEA:17989"/>
        <dbReference type="Rhea" id="RHEA-COMP:9863"/>
        <dbReference type="Rhea" id="RHEA-COMP:11604"/>
        <dbReference type="ChEBI" id="CHEBI:15378"/>
        <dbReference type="ChEBI" id="CHEBI:29999"/>
        <dbReference type="ChEBI" id="CHEBI:30616"/>
        <dbReference type="ChEBI" id="CHEBI:83421"/>
        <dbReference type="ChEBI" id="CHEBI:456216"/>
        <dbReference type="EC" id="2.7.11.1"/>
    </reaction>
</comment>
<dbReference type="PROSITE" id="PS50011">
    <property type="entry name" value="PROTEIN_KINASE_DOM"/>
    <property type="match status" value="1"/>
</dbReference>
<comment type="catalytic activity">
    <reaction evidence="17">
        <text>L-threonyl-[protein] + ATP = O-phospho-L-threonyl-[protein] + ADP + H(+)</text>
        <dbReference type="Rhea" id="RHEA:46608"/>
        <dbReference type="Rhea" id="RHEA-COMP:11060"/>
        <dbReference type="Rhea" id="RHEA-COMP:11605"/>
        <dbReference type="ChEBI" id="CHEBI:15378"/>
        <dbReference type="ChEBI" id="CHEBI:30013"/>
        <dbReference type="ChEBI" id="CHEBI:30616"/>
        <dbReference type="ChEBI" id="CHEBI:61977"/>
        <dbReference type="ChEBI" id="CHEBI:456216"/>
        <dbReference type="EC" id="2.7.11.1"/>
    </reaction>
</comment>
<accession>A0A2G9HZP4</accession>
<dbReference type="GO" id="GO:0106310">
    <property type="term" value="F:protein serine kinase activity"/>
    <property type="evidence" value="ECO:0007669"/>
    <property type="project" value="RHEA"/>
</dbReference>
<comment type="similarity">
    <text evidence="3">In the C-terminal section; belongs to the protein kinase superfamily. Ser/Thr protein kinase family.</text>
</comment>
<evidence type="ECO:0000256" key="18">
    <source>
        <dbReference type="ARBA" id="ARBA00048679"/>
    </source>
</evidence>
<comment type="similarity">
    <text evidence="2">In the N-terminal section; belongs to the leguminous lectin family.</text>
</comment>
<keyword evidence="8 20" id="KW-0812">Transmembrane</keyword>
<dbReference type="InterPro" id="IPR001220">
    <property type="entry name" value="Legume_lectin_dom"/>
</dbReference>
<evidence type="ECO:0000256" key="19">
    <source>
        <dbReference type="PROSITE-ProRule" id="PRU10141"/>
    </source>
</evidence>
<dbReference type="PROSITE" id="PS00107">
    <property type="entry name" value="PROTEIN_KINASE_ATP"/>
    <property type="match status" value="1"/>
</dbReference>
<keyword evidence="10" id="KW-0430">Lectin</keyword>
<keyword evidence="14 20" id="KW-1133">Transmembrane helix</keyword>
<dbReference type="Proteomes" id="UP000231279">
    <property type="component" value="Unassembled WGS sequence"/>
</dbReference>
<dbReference type="InterPro" id="IPR017441">
    <property type="entry name" value="Protein_kinase_ATP_BS"/>
</dbReference>
<keyword evidence="5" id="KW-1003">Cell membrane</keyword>
<dbReference type="GO" id="GO:0004674">
    <property type="term" value="F:protein serine/threonine kinase activity"/>
    <property type="evidence" value="ECO:0007669"/>
    <property type="project" value="UniProtKB-KW"/>
</dbReference>
<evidence type="ECO:0000256" key="6">
    <source>
        <dbReference type="ARBA" id="ARBA00022527"/>
    </source>
</evidence>
<protein>
    <recommendedName>
        <fullName evidence="4">non-specific serine/threonine protein kinase</fullName>
        <ecNumber evidence="4">2.7.11.1</ecNumber>
    </recommendedName>
</protein>
<dbReference type="SMART" id="SM00220">
    <property type="entry name" value="S_TKc"/>
    <property type="match status" value="1"/>
</dbReference>
<evidence type="ECO:0000256" key="15">
    <source>
        <dbReference type="ARBA" id="ARBA00023136"/>
    </source>
</evidence>
<dbReference type="OrthoDB" id="543442at2759"/>
<dbReference type="EC" id="2.7.11.1" evidence="4"/>
<dbReference type="FunFam" id="1.10.510.10:FF:000108">
    <property type="entry name" value="L-type lectin-domain containing receptor kinase S.4"/>
    <property type="match status" value="1"/>
</dbReference>
<dbReference type="FunFam" id="2.60.120.200:FF:000096">
    <property type="entry name" value="L-type lectin-domain containing receptor kinase V.9"/>
    <property type="match status" value="1"/>
</dbReference>
<feature type="domain" description="Protein kinase" evidence="22">
    <location>
        <begin position="357"/>
        <end position="634"/>
    </location>
</feature>
<evidence type="ECO:0000256" key="20">
    <source>
        <dbReference type="SAM" id="Phobius"/>
    </source>
</evidence>
<comment type="subcellular location">
    <subcellularLocation>
        <location evidence="1">Cell membrane</location>
        <topology evidence="1">Single-pass type I membrane protein</topology>
    </subcellularLocation>
</comment>
<reference evidence="24" key="1">
    <citation type="journal article" date="2018" name="Gigascience">
        <title>Genome assembly of the Pink Ipe (Handroanthus impetiginosus, Bignoniaceae), a highly valued, ecologically keystone Neotropical timber forest tree.</title>
        <authorList>
            <person name="Silva-Junior O.B."/>
            <person name="Grattapaglia D."/>
            <person name="Novaes E."/>
            <person name="Collevatti R.G."/>
        </authorList>
    </citation>
    <scope>NUCLEOTIDE SEQUENCE [LARGE SCALE GENOMIC DNA]</scope>
    <source>
        <strain evidence="24">cv. UFG-1</strain>
    </source>
</reference>
<keyword evidence="9 21" id="KW-0732">Signal</keyword>
<evidence type="ECO:0000256" key="5">
    <source>
        <dbReference type="ARBA" id="ARBA00022475"/>
    </source>
</evidence>
<evidence type="ECO:0000256" key="21">
    <source>
        <dbReference type="SAM" id="SignalP"/>
    </source>
</evidence>
<evidence type="ECO:0000256" key="3">
    <source>
        <dbReference type="ARBA" id="ARBA00010217"/>
    </source>
</evidence>
<dbReference type="AlphaFoldDB" id="A0A2G9HZP4"/>
<keyword evidence="12 23" id="KW-0418">Kinase</keyword>
<dbReference type="InterPro" id="IPR000719">
    <property type="entry name" value="Prot_kinase_dom"/>
</dbReference>
<dbReference type="Gene3D" id="1.10.510.10">
    <property type="entry name" value="Transferase(Phosphotransferase) domain 1"/>
    <property type="match status" value="1"/>
</dbReference>
<evidence type="ECO:0000256" key="1">
    <source>
        <dbReference type="ARBA" id="ARBA00004251"/>
    </source>
</evidence>
<evidence type="ECO:0000313" key="23">
    <source>
        <dbReference type="EMBL" id="PIN22984.1"/>
    </source>
</evidence>
<organism evidence="23 24">
    <name type="scientific">Handroanthus impetiginosus</name>
    <dbReference type="NCBI Taxonomy" id="429701"/>
    <lineage>
        <taxon>Eukaryota</taxon>
        <taxon>Viridiplantae</taxon>
        <taxon>Streptophyta</taxon>
        <taxon>Embryophyta</taxon>
        <taxon>Tracheophyta</taxon>
        <taxon>Spermatophyta</taxon>
        <taxon>Magnoliopsida</taxon>
        <taxon>eudicotyledons</taxon>
        <taxon>Gunneridae</taxon>
        <taxon>Pentapetalae</taxon>
        <taxon>asterids</taxon>
        <taxon>lamiids</taxon>
        <taxon>Lamiales</taxon>
        <taxon>Bignoniaceae</taxon>
        <taxon>Crescentiina</taxon>
        <taxon>Tabebuia alliance</taxon>
        <taxon>Handroanthus</taxon>
    </lineage>
</organism>
<evidence type="ECO:0000259" key="22">
    <source>
        <dbReference type="PROSITE" id="PS50011"/>
    </source>
</evidence>
<keyword evidence="24" id="KW-1185">Reference proteome</keyword>
<evidence type="ECO:0000256" key="16">
    <source>
        <dbReference type="ARBA" id="ARBA00023170"/>
    </source>
</evidence>
<evidence type="ECO:0000256" key="7">
    <source>
        <dbReference type="ARBA" id="ARBA00022679"/>
    </source>
</evidence>
<dbReference type="STRING" id="429701.A0A2G9HZP4"/>
<evidence type="ECO:0000256" key="12">
    <source>
        <dbReference type="ARBA" id="ARBA00022777"/>
    </source>
</evidence>
<keyword evidence="11 19" id="KW-0547">Nucleotide-binding</keyword>
<proteinExistence type="inferred from homology"/>
<dbReference type="InterPro" id="IPR013320">
    <property type="entry name" value="ConA-like_dom_sf"/>
</dbReference>
<dbReference type="FunFam" id="3.30.200.20:FF:000178">
    <property type="entry name" value="serine/threonine-protein kinase PBS1-like"/>
    <property type="match status" value="1"/>
</dbReference>
<dbReference type="SUPFAM" id="SSF56112">
    <property type="entry name" value="Protein kinase-like (PK-like)"/>
    <property type="match status" value="1"/>
</dbReference>
<evidence type="ECO:0000256" key="17">
    <source>
        <dbReference type="ARBA" id="ARBA00047899"/>
    </source>
</evidence>
<evidence type="ECO:0000256" key="4">
    <source>
        <dbReference type="ARBA" id="ARBA00012513"/>
    </source>
</evidence>
<dbReference type="InterPro" id="IPR050528">
    <property type="entry name" value="L-type_Lectin-RKs"/>
</dbReference>
<name>A0A2G9HZP4_9LAMI</name>
<evidence type="ECO:0000256" key="9">
    <source>
        <dbReference type="ARBA" id="ARBA00022729"/>
    </source>
</evidence>